<dbReference type="RefSeq" id="WP_065919702.1">
    <property type="nucleotide sequence ID" value="NZ_CP016793.1"/>
</dbReference>
<protein>
    <submittedName>
        <fullName evidence="2">Uncharacterized protein</fullName>
    </submittedName>
</protein>
<accession>A0A1B2HUE8</accession>
<keyword evidence="1" id="KW-0175">Coiled coil</keyword>
<name>A0A1B2HUE8_9PSEU</name>
<feature type="coiled-coil region" evidence="1">
    <location>
        <begin position="49"/>
        <end position="76"/>
    </location>
</feature>
<gene>
    <name evidence="2" type="ORF">BBK82_40815</name>
</gene>
<dbReference type="Proteomes" id="UP000093053">
    <property type="component" value="Chromosome"/>
</dbReference>
<evidence type="ECO:0000313" key="2">
    <source>
        <dbReference type="EMBL" id="ANZ41366.1"/>
    </source>
</evidence>
<dbReference type="STRING" id="1586287.BBK82_40815"/>
<evidence type="ECO:0000313" key="3">
    <source>
        <dbReference type="Proteomes" id="UP000093053"/>
    </source>
</evidence>
<evidence type="ECO:0000256" key="1">
    <source>
        <dbReference type="SAM" id="Coils"/>
    </source>
</evidence>
<organism evidence="2 3">
    <name type="scientific">Lentzea guizhouensis</name>
    <dbReference type="NCBI Taxonomy" id="1586287"/>
    <lineage>
        <taxon>Bacteria</taxon>
        <taxon>Bacillati</taxon>
        <taxon>Actinomycetota</taxon>
        <taxon>Actinomycetes</taxon>
        <taxon>Pseudonocardiales</taxon>
        <taxon>Pseudonocardiaceae</taxon>
        <taxon>Lentzea</taxon>
    </lineage>
</organism>
<keyword evidence="3" id="KW-1185">Reference proteome</keyword>
<dbReference type="AlphaFoldDB" id="A0A1B2HUE8"/>
<dbReference type="OrthoDB" id="4319152at2"/>
<reference evidence="2 3" key="1">
    <citation type="submission" date="2016-07" db="EMBL/GenBank/DDBJ databases">
        <title>Complete genome sequence of the Lentzea guizhouensis DHS C013.</title>
        <authorList>
            <person name="Cao C."/>
        </authorList>
    </citation>
    <scope>NUCLEOTIDE SEQUENCE [LARGE SCALE GENOMIC DNA]</scope>
    <source>
        <strain evidence="2 3">DHS C013</strain>
    </source>
</reference>
<dbReference type="EMBL" id="CP016793">
    <property type="protein sequence ID" value="ANZ41366.1"/>
    <property type="molecule type" value="Genomic_DNA"/>
</dbReference>
<proteinExistence type="predicted"/>
<sequence length="81" mass="9143">MNQDWTEVAGAIGLFLLLTTVIAVTVWQLGSSWRAKALLNREEAYRALAESAVRSQENTERKLAEISERLAKVERVLQDVE</sequence>
<dbReference type="KEGG" id="led:BBK82_40815"/>